<evidence type="ECO:0000256" key="3">
    <source>
        <dbReference type="ARBA" id="ARBA00023002"/>
    </source>
</evidence>
<feature type="region of interest" description="Disordered" evidence="6">
    <location>
        <begin position="39"/>
        <end position="68"/>
    </location>
</feature>
<feature type="transmembrane region" description="Helical" evidence="7">
    <location>
        <begin position="12"/>
        <end position="34"/>
    </location>
</feature>
<dbReference type="EMBL" id="CP050125">
    <property type="protein sequence ID" value="QIP43773.1"/>
    <property type="molecule type" value="Genomic_DNA"/>
</dbReference>
<dbReference type="InterPro" id="IPR013766">
    <property type="entry name" value="Thioredoxin_domain"/>
</dbReference>
<dbReference type="InterPro" id="IPR012336">
    <property type="entry name" value="Thioredoxin-like_fold"/>
</dbReference>
<dbReference type="RefSeq" id="WP_021334628.1">
    <property type="nucleotide sequence ID" value="NZ_AP018735.1"/>
</dbReference>
<gene>
    <name evidence="9" type="ORF">G9444_6530</name>
</gene>
<dbReference type="GO" id="GO:0016491">
    <property type="term" value="F:oxidoreductase activity"/>
    <property type="evidence" value="ECO:0007669"/>
    <property type="project" value="UniProtKB-KW"/>
</dbReference>
<evidence type="ECO:0000256" key="5">
    <source>
        <dbReference type="ARBA" id="ARBA00023284"/>
    </source>
</evidence>
<evidence type="ECO:0000313" key="9">
    <source>
        <dbReference type="EMBL" id="QIP43773.1"/>
    </source>
</evidence>
<geneLocation type="plasmid" evidence="9 10">
    <name>plas1</name>
</geneLocation>
<dbReference type="Gene3D" id="3.40.30.10">
    <property type="entry name" value="Glutaredoxin"/>
    <property type="match status" value="1"/>
</dbReference>
<name>A0A6G9D3B1_RHOER</name>
<keyword evidence="9" id="KW-0614">Plasmid</keyword>
<evidence type="ECO:0000256" key="4">
    <source>
        <dbReference type="ARBA" id="ARBA00023157"/>
    </source>
</evidence>
<dbReference type="PANTHER" id="PTHR13887">
    <property type="entry name" value="GLUTATHIONE S-TRANSFERASE KAPPA"/>
    <property type="match status" value="1"/>
</dbReference>
<reference evidence="9 10" key="1">
    <citation type="submission" date="2020-03" db="EMBL/GenBank/DDBJ databases">
        <title>Screen low temperature-resistant strains for efficient degradation of petroleum hydrocarbons under the low temperature.</title>
        <authorList>
            <person name="Wang Y."/>
            <person name="Chen J."/>
        </authorList>
    </citation>
    <scope>NUCLEOTIDE SEQUENCE [LARGE SCALE GENOMIC DNA]</scope>
    <source>
        <strain evidence="9 10">KB1</strain>
        <plasmid evidence="9 10">plas1</plasmid>
    </source>
</reference>
<sequence>MTSSSRSTRRRDTWLLGIAVLVAAVLVGVLVVGMHDSDEPEATAGATSSAEPEVGTTPATGPLGDLSRRTVDDPMAIGAVDAPVVMIAFSDFRCPFCAQFSRETEPQLIDRYVDEGTLRIEWRDLPIFGQQSFDAARAGRAAAAQDKFWEFTNAVYAGAPETGHADLTIEALEAYAQQAGVPDLERFTTEATGTSFDSAITSDSDEAQSLGIPATPAFSVNGDPVLGAQPLSTFVDLIDTAAGA</sequence>
<keyword evidence="3" id="KW-0560">Oxidoreductase</keyword>
<dbReference type="Pfam" id="PF13462">
    <property type="entry name" value="Thioredoxin_4"/>
    <property type="match status" value="1"/>
</dbReference>
<evidence type="ECO:0000259" key="8">
    <source>
        <dbReference type="PROSITE" id="PS51352"/>
    </source>
</evidence>
<keyword evidence="7" id="KW-0472">Membrane</keyword>
<keyword evidence="7" id="KW-0812">Transmembrane</keyword>
<organism evidence="9 10">
    <name type="scientific">Rhodococcus erythropolis</name>
    <name type="common">Arthrobacter picolinophilus</name>
    <dbReference type="NCBI Taxonomy" id="1833"/>
    <lineage>
        <taxon>Bacteria</taxon>
        <taxon>Bacillati</taxon>
        <taxon>Actinomycetota</taxon>
        <taxon>Actinomycetes</taxon>
        <taxon>Mycobacteriales</taxon>
        <taxon>Nocardiaceae</taxon>
        <taxon>Rhodococcus</taxon>
        <taxon>Rhodococcus erythropolis group</taxon>
    </lineage>
</organism>
<accession>A0A6G9D3B1</accession>
<evidence type="ECO:0000256" key="1">
    <source>
        <dbReference type="ARBA" id="ARBA00005791"/>
    </source>
</evidence>
<comment type="similarity">
    <text evidence="1">Belongs to the thioredoxin family. DsbA subfamily.</text>
</comment>
<keyword evidence="5" id="KW-0676">Redox-active center</keyword>
<keyword evidence="2" id="KW-0732">Signal</keyword>
<feature type="domain" description="Thioredoxin" evidence="8">
    <location>
        <begin position="45"/>
        <end position="243"/>
    </location>
</feature>
<keyword evidence="4" id="KW-1015">Disulfide bond</keyword>
<protein>
    <submittedName>
        <fullName evidence="9">Disulfide bond formation protein</fullName>
    </submittedName>
</protein>
<dbReference type="InterPro" id="IPR036249">
    <property type="entry name" value="Thioredoxin-like_sf"/>
</dbReference>
<proteinExistence type="inferred from homology"/>
<dbReference type="PROSITE" id="PS51352">
    <property type="entry name" value="THIOREDOXIN_2"/>
    <property type="match status" value="1"/>
</dbReference>
<evidence type="ECO:0000256" key="7">
    <source>
        <dbReference type="SAM" id="Phobius"/>
    </source>
</evidence>
<dbReference type="PANTHER" id="PTHR13887:SF14">
    <property type="entry name" value="DISULFIDE BOND FORMATION PROTEIN D"/>
    <property type="match status" value="1"/>
</dbReference>
<evidence type="ECO:0000256" key="2">
    <source>
        <dbReference type="ARBA" id="ARBA00022729"/>
    </source>
</evidence>
<dbReference type="SUPFAM" id="SSF52833">
    <property type="entry name" value="Thioredoxin-like"/>
    <property type="match status" value="1"/>
</dbReference>
<dbReference type="Proteomes" id="UP000502345">
    <property type="component" value="Plasmid plas1"/>
</dbReference>
<evidence type="ECO:0000313" key="10">
    <source>
        <dbReference type="Proteomes" id="UP000502345"/>
    </source>
</evidence>
<dbReference type="AlphaFoldDB" id="A0A6G9D3B1"/>
<evidence type="ECO:0000256" key="6">
    <source>
        <dbReference type="SAM" id="MobiDB-lite"/>
    </source>
</evidence>
<keyword evidence="7" id="KW-1133">Transmembrane helix</keyword>